<proteinExistence type="inferred from homology"/>
<keyword evidence="6" id="KW-1185">Reference proteome</keyword>
<dbReference type="Gene3D" id="3.20.20.100">
    <property type="entry name" value="NADP-dependent oxidoreductase domain"/>
    <property type="match status" value="1"/>
</dbReference>
<evidence type="ECO:0000256" key="1">
    <source>
        <dbReference type="ARBA" id="ARBA00022857"/>
    </source>
</evidence>
<dbReference type="InterPro" id="IPR023210">
    <property type="entry name" value="NADP_OxRdtase_dom"/>
</dbReference>
<dbReference type="Proteomes" id="UP001600888">
    <property type="component" value="Unassembled WGS sequence"/>
</dbReference>
<dbReference type="SUPFAM" id="SSF51430">
    <property type="entry name" value="NAD(P)-linked oxidoreductase"/>
    <property type="match status" value="1"/>
</dbReference>
<keyword evidence="1" id="KW-0521">NADP</keyword>
<dbReference type="PANTHER" id="PTHR43364">
    <property type="entry name" value="NADH-SPECIFIC METHYLGLYOXAL REDUCTASE-RELATED"/>
    <property type="match status" value="1"/>
</dbReference>
<reference evidence="5 6" key="1">
    <citation type="submission" date="2024-03" db="EMBL/GenBank/DDBJ databases">
        <title>A high-quality draft genome sequence of Diaporthe vaccinii, a causative agent of upright dieback and viscid rot disease in cranberry plants.</title>
        <authorList>
            <person name="Sarrasin M."/>
            <person name="Lang B.F."/>
            <person name="Burger G."/>
        </authorList>
    </citation>
    <scope>NUCLEOTIDE SEQUENCE [LARGE SCALE GENOMIC DNA]</scope>
    <source>
        <strain evidence="5 6">IS7</strain>
    </source>
</reference>
<dbReference type="Pfam" id="PF00248">
    <property type="entry name" value="Aldo_ket_red"/>
    <property type="match status" value="1"/>
</dbReference>
<sequence length="386" mass="42782">MAPPHPCPEPPDSPLYRHRLLAPNANVRVSPFCLGTMGFGEADKHRLGECTKETAFEILDNFWALGGNFLDTACGYQSQQSEQWLGEWFEARGNRDEFVIATKYSSAYRTHEKDIKIQSNFGGNGTKSLRLTLENSLKNLRTSYIDLFYVHWWDYNTSIPELMNGLNDLVSAGKVNYLGISDCPAWVVAKANEYARCHGLRQFVAYQGLWNAAVRDFERDIIPMCRDEGMALIPYGAVGGGKFQTAKALKERESNNPGRKGVPSDAYKAVSAKLEAVAEAKKVTLHNVALAYVMQKAPYVFPLVGTRTLKHLKDAVEGLKVNLSDDEIHQIDQAGPFDPGFPHTFLSGSLWGGEPSVPHGGKDVWLTNVLGTFDYVDLPGPIKPKA</sequence>
<name>A0ABR4F9W2_9PEZI</name>
<protein>
    <recommendedName>
        <fullName evidence="4">NADP-dependent oxidoreductase domain-containing protein</fullName>
    </recommendedName>
</protein>
<keyword evidence="2" id="KW-0560">Oxidoreductase</keyword>
<feature type="domain" description="NADP-dependent oxidoreductase" evidence="4">
    <location>
        <begin position="33"/>
        <end position="334"/>
    </location>
</feature>
<evidence type="ECO:0000256" key="2">
    <source>
        <dbReference type="ARBA" id="ARBA00023002"/>
    </source>
</evidence>
<dbReference type="InterPro" id="IPR050523">
    <property type="entry name" value="AKR_Detox_Biosynth"/>
</dbReference>
<comment type="caution">
    <text evidence="5">The sequence shown here is derived from an EMBL/GenBank/DDBJ whole genome shotgun (WGS) entry which is preliminary data.</text>
</comment>
<dbReference type="PANTHER" id="PTHR43364:SF7">
    <property type="entry name" value="NADP-DEPENDENT OXIDOREDUCTASE DOMAIN-CONTAINING PROTEIN-RELATED"/>
    <property type="match status" value="1"/>
</dbReference>
<evidence type="ECO:0000256" key="3">
    <source>
        <dbReference type="ARBA" id="ARBA00038157"/>
    </source>
</evidence>
<dbReference type="InterPro" id="IPR036812">
    <property type="entry name" value="NAD(P)_OxRdtase_dom_sf"/>
</dbReference>
<evidence type="ECO:0000313" key="5">
    <source>
        <dbReference type="EMBL" id="KAL2291480.1"/>
    </source>
</evidence>
<gene>
    <name evidence="5" type="ORF">FJTKL_12872</name>
</gene>
<organism evidence="5 6">
    <name type="scientific">Diaporthe vaccinii</name>
    <dbReference type="NCBI Taxonomy" id="105482"/>
    <lineage>
        <taxon>Eukaryota</taxon>
        <taxon>Fungi</taxon>
        <taxon>Dikarya</taxon>
        <taxon>Ascomycota</taxon>
        <taxon>Pezizomycotina</taxon>
        <taxon>Sordariomycetes</taxon>
        <taxon>Sordariomycetidae</taxon>
        <taxon>Diaporthales</taxon>
        <taxon>Diaporthaceae</taxon>
        <taxon>Diaporthe</taxon>
        <taxon>Diaporthe eres species complex</taxon>
    </lineage>
</organism>
<accession>A0ABR4F9W2</accession>
<evidence type="ECO:0000313" key="6">
    <source>
        <dbReference type="Proteomes" id="UP001600888"/>
    </source>
</evidence>
<evidence type="ECO:0000259" key="4">
    <source>
        <dbReference type="Pfam" id="PF00248"/>
    </source>
</evidence>
<dbReference type="EMBL" id="JBAWTH010000006">
    <property type="protein sequence ID" value="KAL2291480.1"/>
    <property type="molecule type" value="Genomic_DNA"/>
</dbReference>
<comment type="similarity">
    <text evidence="3">Belongs to the aldo/keto reductase family. Aldo/keto reductase 2 subfamily.</text>
</comment>